<keyword evidence="2" id="KW-0285">Flavoprotein</keyword>
<dbReference type="Gene3D" id="3.50.50.60">
    <property type="entry name" value="FAD/NAD(P)-binding domain"/>
    <property type="match status" value="1"/>
</dbReference>
<organism evidence="4">
    <name type="scientific">Pyricularia oryzae (strain Y34)</name>
    <name type="common">Rice blast fungus</name>
    <name type="synonym">Magnaporthe oryzae</name>
    <dbReference type="NCBI Taxonomy" id="1143189"/>
    <lineage>
        <taxon>Eukaryota</taxon>
        <taxon>Fungi</taxon>
        <taxon>Dikarya</taxon>
        <taxon>Ascomycota</taxon>
        <taxon>Pezizomycotina</taxon>
        <taxon>Sordariomycetes</taxon>
        <taxon>Sordariomycetidae</taxon>
        <taxon>Magnaporthales</taxon>
        <taxon>Pyriculariaceae</taxon>
        <taxon>Pyricularia</taxon>
    </lineage>
</organism>
<dbReference type="AlphaFoldDB" id="A0AA97PJ49"/>
<dbReference type="SUPFAM" id="SSF54373">
    <property type="entry name" value="FAD-linked reductases, C-terminal domain"/>
    <property type="match status" value="1"/>
</dbReference>
<dbReference type="InterPro" id="IPR007867">
    <property type="entry name" value="GMC_OxRtase_C"/>
</dbReference>
<dbReference type="PANTHER" id="PTHR11552">
    <property type="entry name" value="GLUCOSE-METHANOL-CHOLINE GMC OXIDOREDUCTASE"/>
    <property type="match status" value="1"/>
</dbReference>
<protein>
    <submittedName>
        <fullName evidence="4">Alcohol dehydrogenase</fullName>
    </submittedName>
</protein>
<dbReference type="EMBL" id="JH793378">
    <property type="protein sequence ID" value="ELQ36383.1"/>
    <property type="molecule type" value="Genomic_DNA"/>
</dbReference>
<feature type="domain" description="Glucose-methanol-choline oxidoreductase N-terminal" evidence="3">
    <location>
        <begin position="405"/>
        <end position="419"/>
    </location>
</feature>
<dbReference type="InterPro" id="IPR012132">
    <property type="entry name" value="GMC_OxRdtase"/>
</dbReference>
<evidence type="ECO:0000259" key="3">
    <source>
        <dbReference type="PROSITE" id="PS00624"/>
    </source>
</evidence>
<dbReference type="Pfam" id="PF00732">
    <property type="entry name" value="GMC_oxred_N"/>
    <property type="match status" value="1"/>
</dbReference>
<comment type="cofactor">
    <cofactor evidence="2">
        <name>FAD</name>
        <dbReference type="ChEBI" id="CHEBI:57692"/>
    </cofactor>
</comment>
<gene>
    <name evidence="4" type="ORF">OOU_Y34scaffold00665g7</name>
</gene>
<dbReference type="InterPro" id="IPR036188">
    <property type="entry name" value="FAD/NAD-bd_sf"/>
</dbReference>
<feature type="binding site" evidence="2">
    <location>
        <position position="351"/>
    </location>
    <ligand>
        <name>FAD</name>
        <dbReference type="ChEBI" id="CHEBI:57692"/>
    </ligand>
</feature>
<comment type="similarity">
    <text evidence="1">Belongs to the GMC oxidoreductase family.</text>
</comment>
<dbReference type="PIRSF" id="PIRSF000137">
    <property type="entry name" value="Alcohol_oxidase"/>
    <property type="match status" value="1"/>
</dbReference>
<dbReference type="GO" id="GO:0050660">
    <property type="term" value="F:flavin adenine dinucleotide binding"/>
    <property type="evidence" value="ECO:0007669"/>
    <property type="project" value="InterPro"/>
</dbReference>
<dbReference type="InterPro" id="IPR000172">
    <property type="entry name" value="GMC_OxRdtase_N"/>
</dbReference>
<keyword evidence="2" id="KW-0274">FAD</keyword>
<dbReference type="PANTHER" id="PTHR11552:SF80">
    <property type="entry name" value="GMC OXIDOREDUCTASE"/>
    <property type="match status" value="1"/>
</dbReference>
<dbReference type="Proteomes" id="UP000011086">
    <property type="component" value="Unassembled WGS sequence"/>
</dbReference>
<evidence type="ECO:0000256" key="2">
    <source>
        <dbReference type="PIRSR" id="PIRSR000137-2"/>
    </source>
</evidence>
<dbReference type="PROSITE" id="PS00624">
    <property type="entry name" value="GMC_OXRED_2"/>
    <property type="match status" value="1"/>
</dbReference>
<dbReference type="Pfam" id="PF05199">
    <property type="entry name" value="GMC_oxred_C"/>
    <property type="match status" value="1"/>
</dbReference>
<dbReference type="SUPFAM" id="SSF51905">
    <property type="entry name" value="FAD/NAD(P)-binding domain"/>
    <property type="match status" value="1"/>
</dbReference>
<name>A0AA97PJ49_PYRO3</name>
<dbReference type="Gene3D" id="3.30.410.40">
    <property type="match status" value="1"/>
</dbReference>
<accession>A0AA97PJ49</accession>
<sequence length="669" mass="73167">MMGTWISPTSMIGRALPIVYCARNNTVAATALAEPAQRLPAAADPSTEALECKSHLQRTMHWYHLLSLVAAATASASACDAVENEYDYIVVGSGPGGGPLAANLARAGYSTLLLEAGDDQHANPNISIVTNFELAGNDPSTRWDFFVRHSDDPAQALKYKRLTWRNPDGSFYVGLDPPEGAEQLGIYYPRAGTLGGCSQHNAGIVFLPYDDDWNLVANLTGDASWEAPKMRRLFERLENNRFLPRGTPGHGFDGWLDTINTPGDFADGDNDGRQVALAFANSLNISTANLSEALARDINGIEPDRDQELGFYSFVWHADEFMNRSSPNSYVRATLEDAEEFPLTLKLESLVTKILFDEEADTPTAVGVEVLEGRHMYSADPNYNKDVKGKVIQYRAKKEVIISGGTFNSPQILKLSGIGPAEELSKFGIPLVKDLPGVGENMADNYEAGVMSLKQGEPLNAGGWQTLLLRTPSAVDERRNIFAWCGGFSFEGFWPGFPEDYGPQQYECALVHMNPKSQAGYVRLRSADPQDVPEINTNFFAQGRDQDLTEMLDAIEFLRDGVHENTGPWEELHPCPGVNSTCSDEVQKEYIHDQVYSHHATSTCRIGADDDPMAVLDSKFRVRGVNNLRVVDASSFPVVPGAFPVVPTMMLAEKASDDILGDAEGAAEV</sequence>
<proteinExistence type="inferred from homology"/>
<evidence type="ECO:0000256" key="1">
    <source>
        <dbReference type="ARBA" id="ARBA00010790"/>
    </source>
</evidence>
<dbReference type="GO" id="GO:0016614">
    <property type="term" value="F:oxidoreductase activity, acting on CH-OH group of donors"/>
    <property type="evidence" value="ECO:0007669"/>
    <property type="project" value="InterPro"/>
</dbReference>
<evidence type="ECO:0000313" key="4">
    <source>
        <dbReference type="EMBL" id="ELQ36383.1"/>
    </source>
</evidence>
<reference evidence="4" key="1">
    <citation type="journal article" date="2012" name="PLoS Genet.">
        <title>Comparative analysis of the genomes of two field isolates of the rice blast fungus Magnaporthe oryzae.</title>
        <authorList>
            <person name="Xue M."/>
            <person name="Yang J."/>
            <person name="Li Z."/>
            <person name="Hu S."/>
            <person name="Yao N."/>
            <person name="Dean R.A."/>
            <person name="Zhao W."/>
            <person name="Shen M."/>
            <person name="Zhang H."/>
            <person name="Li C."/>
            <person name="Liu L."/>
            <person name="Cao L."/>
            <person name="Xu X."/>
            <person name="Xing Y."/>
            <person name="Hsiang T."/>
            <person name="Zhang Z."/>
            <person name="Xu J.R."/>
            <person name="Peng Y.L."/>
        </authorList>
    </citation>
    <scope>NUCLEOTIDE SEQUENCE</scope>
    <source>
        <strain evidence="4">Y34</strain>
    </source>
</reference>
<dbReference type="SMR" id="A0AA97PJ49"/>